<evidence type="ECO:0000313" key="2">
    <source>
        <dbReference type="Proteomes" id="UP000004095"/>
    </source>
</evidence>
<sequence length="223" mass="25093">MLKNTPIEKKKSMTAKQEMMAIVFGNVSVEFLKDGSTKIGGMMAAMASKDKKGKAIKGSWKIEGDRLITTNDKGKEKSEKILKLTPDLLVLESKKKPGEKVYFVSLNKILKDFKNTNTAKINKKKLTGTWKAVAVESRGITMLLGIKYLLKKDGTTQLKTPLDNIIEKENGTWKVNGSNKLQFTSEKKGKIKETNVTVLYFTQNQMIAQDDRKGEKILFERVK</sequence>
<dbReference type="EMBL" id="AAWS01000007">
    <property type="protein sequence ID" value="EAY30380.1"/>
    <property type="molecule type" value="Genomic_DNA"/>
</dbReference>
<accession>A1ZHB1</accession>
<gene>
    <name evidence="1" type="ORF">M23134_08209</name>
</gene>
<reference evidence="1 2" key="1">
    <citation type="submission" date="2007-01" db="EMBL/GenBank/DDBJ databases">
        <authorList>
            <person name="Haygood M."/>
            <person name="Podell S."/>
            <person name="Anderson C."/>
            <person name="Hopkinson B."/>
            <person name="Roe K."/>
            <person name="Barbeau K."/>
            <person name="Gaasterland T."/>
            <person name="Ferriera S."/>
            <person name="Johnson J."/>
            <person name="Kravitz S."/>
            <person name="Beeson K."/>
            <person name="Sutton G."/>
            <person name="Rogers Y.-H."/>
            <person name="Friedman R."/>
            <person name="Frazier M."/>
            <person name="Venter J.C."/>
        </authorList>
    </citation>
    <scope>NUCLEOTIDE SEQUENCE [LARGE SCALE GENOMIC DNA]</scope>
    <source>
        <strain evidence="1 2">ATCC 23134</strain>
    </source>
</reference>
<evidence type="ECO:0000313" key="1">
    <source>
        <dbReference type="EMBL" id="EAY30380.1"/>
    </source>
</evidence>
<dbReference type="Proteomes" id="UP000004095">
    <property type="component" value="Unassembled WGS sequence"/>
</dbReference>
<protein>
    <submittedName>
        <fullName evidence="1">Uncharacterized protein</fullName>
    </submittedName>
</protein>
<dbReference type="AlphaFoldDB" id="A1ZHB1"/>
<keyword evidence="2" id="KW-1185">Reference proteome</keyword>
<name>A1ZHB1_MICM2</name>
<organism evidence="1 2">
    <name type="scientific">Microscilla marina ATCC 23134</name>
    <dbReference type="NCBI Taxonomy" id="313606"/>
    <lineage>
        <taxon>Bacteria</taxon>
        <taxon>Pseudomonadati</taxon>
        <taxon>Bacteroidota</taxon>
        <taxon>Cytophagia</taxon>
        <taxon>Cytophagales</taxon>
        <taxon>Microscillaceae</taxon>
        <taxon>Microscilla</taxon>
    </lineage>
</organism>
<comment type="caution">
    <text evidence="1">The sequence shown here is derived from an EMBL/GenBank/DDBJ whole genome shotgun (WGS) entry which is preliminary data.</text>
</comment>
<proteinExistence type="predicted"/>